<comment type="catalytic activity">
    <reaction evidence="14">
        <text>dAMP(out) + phosphate(in) = dAMP(in) + phosphate(out)</text>
        <dbReference type="Rhea" id="RHEA:73687"/>
        <dbReference type="ChEBI" id="CHEBI:43474"/>
        <dbReference type="ChEBI" id="CHEBI:58245"/>
    </reaction>
</comment>
<keyword evidence="11" id="KW-1133">Transmembrane helix</keyword>
<evidence type="ECO:0000256" key="18">
    <source>
        <dbReference type="ARBA" id="ARBA00036908"/>
    </source>
</evidence>
<comment type="catalytic activity">
    <reaction evidence="22">
        <text>Mg(2+)(in) + ADP(out) + ATP(in) + H(+)(out) = Mg(2+)(out) + ADP(in) + ATP(out) + H(+)(in)</text>
        <dbReference type="Rhea" id="RHEA:73659"/>
        <dbReference type="ChEBI" id="CHEBI:15378"/>
        <dbReference type="ChEBI" id="CHEBI:18420"/>
        <dbReference type="ChEBI" id="CHEBI:30616"/>
        <dbReference type="ChEBI" id="CHEBI:456216"/>
    </reaction>
</comment>
<comment type="similarity">
    <text evidence="2 27">Belongs to the mitochondrial carrier (TC 2.A.29) family.</text>
</comment>
<keyword evidence="6 26" id="KW-0812">Transmembrane</keyword>
<dbReference type="GO" id="GO:0005509">
    <property type="term" value="F:calcium ion binding"/>
    <property type="evidence" value="ECO:0007669"/>
    <property type="project" value="InterPro"/>
</dbReference>
<evidence type="ECO:0000256" key="15">
    <source>
        <dbReference type="ARBA" id="ARBA00036289"/>
    </source>
</evidence>
<evidence type="ECO:0000256" key="19">
    <source>
        <dbReference type="ARBA" id="ARBA00047352"/>
    </source>
</evidence>
<dbReference type="InterPro" id="IPR002067">
    <property type="entry name" value="MCP"/>
</dbReference>
<evidence type="ECO:0000256" key="20">
    <source>
        <dbReference type="ARBA" id="ARBA00048314"/>
    </source>
</evidence>
<dbReference type="FunFam" id="1.10.238.10:FF:000168">
    <property type="entry name" value="Solute carrier family 25 member 24"/>
    <property type="match status" value="1"/>
</dbReference>
<comment type="catalytic activity">
    <reaction evidence="15">
        <text>3'-AMP(out) + phosphate(in) = 3'-AMP(in) + phosphate(out)</text>
        <dbReference type="Rhea" id="RHEA:73691"/>
        <dbReference type="ChEBI" id="CHEBI:43474"/>
        <dbReference type="ChEBI" id="CHEBI:60880"/>
    </reaction>
</comment>
<feature type="non-terminal residue" evidence="29">
    <location>
        <position position="514"/>
    </location>
</feature>
<accession>Q4RV71</accession>
<dbReference type="PROSITE" id="PS00018">
    <property type="entry name" value="EF_HAND_1"/>
    <property type="match status" value="2"/>
</dbReference>
<dbReference type="GO" id="GO:0015297">
    <property type="term" value="F:antiporter activity"/>
    <property type="evidence" value="ECO:0007669"/>
    <property type="project" value="UniProtKB-KW"/>
</dbReference>
<dbReference type="PROSITE" id="PS50920">
    <property type="entry name" value="SOLCAR"/>
    <property type="match status" value="3"/>
</dbReference>
<evidence type="ECO:0000256" key="16">
    <source>
        <dbReference type="ARBA" id="ARBA00036310"/>
    </source>
</evidence>
<evidence type="ECO:0000256" key="26">
    <source>
        <dbReference type="PROSITE-ProRule" id="PRU00282"/>
    </source>
</evidence>
<evidence type="ECO:0000256" key="2">
    <source>
        <dbReference type="ARBA" id="ARBA00006375"/>
    </source>
</evidence>
<protein>
    <submittedName>
        <fullName evidence="29">(spotted green pufferfish) hypothetical protein</fullName>
    </submittedName>
</protein>
<feature type="domain" description="EF-hand" evidence="28">
    <location>
        <begin position="85"/>
        <end position="120"/>
    </location>
</feature>
<dbReference type="SMART" id="SM00054">
    <property type="entry name" value="EFh"/>
    <property type="match status" value="3"/>
</dbReference>
<feature type="repeat" description="Solcar" evidence="26">
    <location>
        <begin position="324"/>
        <end position="410"/>
    </location>
</feature>
<dbReference type="PROSITE" id="PS50222">
    <property type="entry name" value="EF_HAND_2"/>
    <property type="match status" value="3"/>
</dbReference>
<evidence type="ECO:0000256" key="7">
    <source>
        <dbReference type="ARBA" id="ARBA00022723"/>
    </source>
</evidence>
<evidence type="ECO:0000256" key="21">
    <source>
        <dbReference type="ARBA" id="ARBA00048433"/>
    </source>
</evidence>
<evidence type="ECO:0000256" key="3">
    <source>
        <dbReference type="ARBA" id="ARBA00011245"/>
    </source>
</evidence>
<dbReference type="AlphaFoldDB" id="Q4RV71"/>
<keyword evidence="7" id="KW-0479">Metal-binding</keyword>
<comment type="catalytic activity">
    <reaction evidence="20">
        <text>phosphate(in) + ATP(out) + 2 H(+)(out) = phosphate(out) + ATP(in) + 2 H(+)(in)</text>
        <dbReference type="Rhea" id="RHEA:72035"/>
        <dbReference type="ChEBI" id="CHEBI:15378"/>
        <dbReference type="ChEBI" id="CHEBI:30616"/>
        <dbReference type="ChEBI" id="CHEBI:43474"/>
    </reaction>
</comment>
<evidence type="ECO:0000256" key="23">
    <source>
        <dbReference type="ARBA" id="ARBA00048844"/>
    </source>
</evidence>
<evidence type="ECO:0000256" key="22">
    <source>
        <dbReference type="ARBA" id="ARBA00048804"/>
    </source>
</evidence>
<dbReference type="InterPro" id="IPR023395">
    <property type="entry name" value="MCP_dom_sf"/>
</dbReference>
<reference evidence="29" key="2">
    <citation type="submission" date="2004-02" db="EMBL/GenBank/DDBJ databases">
        <authorList>
            <consortium name="Genoscope"/>
            <consortium name="Whitehead Institute Centre for Genome Research"/>
        </authorList>
    </citation>
    <scope>NUCLEOTIDE SEQUENCE</scope>
</reference>
<dbReference type="Pfam" id="PF13499">
    <property type="entry name" value="EF-hand_7"/>
    <property type="match status" value="2"/>
</dbReference>
<evidence type="ECO:0000256" key="10">
    <source>
        <dbReference type="ARBA" id="ARBA00022837"/>
    </source>
</evidence>
<evidence type="ECO:0000256" key="12">
    <source>
        <dbReference type="ARBA" id="ARBA00023128"/>
    </source>
</evidence>
<dbReference type="InterPro" id="IPR018108">
    <property type="entry name" value="MCP_transmembrane"/>
</dbReference>
<feature type="repeat" description="Solcar" evidence="26">
    <location>
        <begin position="191"/>
        <end position="305"/>
    </location>
</feature>
<dbReference type="SUPFAM" id="SSF47473">
    <property type="entry name" value="EF-hand"/>
    <property type="match status" value="1"/>
</dbReference>
<comment type="catalytic activity">
    <reaction evidence="23">
        <text>dADP(out) + phosphate(in) + H(+)(out) = dADP(in) + phosphate(out) + H(+)(in)</text>
        <dbReference type="Rhea" id="RHEA:73695"/>
        <dbReference type="ChEBI" id="CHEBI:15378"/>
        <dbReference type="ChEBI" id="CHEBI:43474"/>
        <dbReference type="ChEBI" id="CHEBI:57667"/>
    </reaction>
</comment>
<proteinExistence type="inferred from homology"/>
<keyword evidence="12" id="KW-0496">Mitochondrion</keyword>
<evidence type="ECO:0000256" key="5">
    <source>
        <dbReference type="ARBA" id="ARBA00022449"/>
    </source>
</evidence>
<evidence type="ECO:0000256" key="14">
    <source>
        <dbReference type="ARBA" id="ARBA00036282"/>
    </source>
</evidence>
<comment type="catalytic activity">
    <reaction evidence="18">
        <text>AMP(out) + phosphate(in) = AMP(in) + phosphate(out)</text>
        <dbReference type="Rhea" id="RHEA:70259"/>
        <dbReference type="ChEBI" id="CHEBI:43474"/>
        <dbReference type="ChEBI" id="CHEBI:456215"/>
    </reaction>
</comment>
<evidence type="ECO:0000256" key="27">
    <source>
        <dbReference type="RuleBase" id="RU000488"/>
    </source>
</evidence>
<dbReference type="PRINTS" id="PR00926">
    <property type="entry name" value="MITOCARRIER"/>
</dbReference>
<dbReference type="EMBL" id="CAAE01014992">
    <property type="protein sequence ID" value="CAG07711.1"/>
    <property type="molecule type" value="Genomic_DNA"/>
</dbReference>
<evidence type="ECO:0000256" key="4">
    <source>
        <dbReference type="ARBA" id="ARBA00022448"/>
    </source>
</evidence>
<dbReference type="Gene3D" id="1.10.238.10">
    <property type="entry name" value="EF-hand"/>
    <property type="match status" value="2"/>
</dbReference>
<keyword evidence="4 27" id="KW-0813">Transport</keyword>
<comment type="catalytic activity">
    <reaction evidence="24">
        <text>Mg(2+)(out) + phosphate(in) + ATP(out) = Mg(2+)(in) + phosphate(out) + ATP(in)</text>
        <dbReference type="Rhea" id="RHEA:65840"/>
        <dbReference type="ChEBI" id="CHEBI:18420"/>
        <dbReference type="ChEBI" id="CHEBI:30616"/>
        <dbReference type="ChEBI" id="CHEBI:43474"/>
    </reaction>
</comment>
<dbReference type="InterPro" id="IPR002048">
    <property type="entry name" value="EF_hand_dom"/>
</dbReference>
<dbReference type="FunFam" id="1.10.238.10:FF:000028">
    <property type="entry name" value="Putative calcium-binding mitochondrial carrier protein scamc-2"/>
    <property type="match status" value="1"/>
</dbReference>
<sequence>MYRALRTFLLPGARCWDADSERSYQDLFERLDTNKDGKVDVAELRAGLKAMGIFRLGAAQKIVSSGDQNKDGCLDFSEFSKYLKDHEKKLRLTFKSLDRNNDGRIDASEIQQSLAELGIDISQENALKILQSMDIDGTMMVDWNEWREHFLLYPAQNLEEIIRYWKHSSVLDIGDSLAIPDEFTEEEKSSGVWWKHLVAGAAAGAVSRTGTAPLDRMKVFMQVRDWGFFFSLHRESFIHPLIWKSKFLLQVHSSKSNRISLTGGFRQMIKEGGLASLWRGNGINVVKIAPETAIKFMAYEQAGVWVGCARQQYKKLLSSKGEKIKTHQRFLAGSLAGATAQTAIYPMEVLKTRLTLRKTGQYSGMFDCAKKILREEGVKAFYKGYVPNLVGIIPYARHIDLAVYESLKGAWLSYHPKDSANPGVMVLVGCGTVSSTCGQLASYPLALVRTRMQAQASLDASVQTSMTGLIKNIVAKDGFLGLYRGILPNFMKVIPAVSLSYVVYEYMKSSLGIS</sequence>
<dbReference type="GO" id="GO:0005743">
    <property type="term" value="C:mitochondrial inner membrane"/>
    <property type="evidence" value="ECO:0007669"/>
    <property type="project" value="UniProtKB-SubCell"/>
</dbReference>
<evidence type="ECO:0000256" key="9">
    <source>
        <dbReference type="ARBA" id="ARBA00022792"/>
    </source>
</evidence>
<evidence type="ECO:0000256" key="13">
    <source>
        <dbReference type="ARBA" id="ARBA00023136"/>
    </source>
</evidence>
<comment type="caution">
    <text evidence="29">The sequence shown here is derived from an EMBL/GenBank/DDBJ whole genome shotgun (WGS) entry which is preliminary data.</text>
</comment>
<evidence type="ECO:0000259" key="28">
    <source>
        <dbReference type="PROSITE" id="PS50222"/>
    </source>
</evidence>
<dbReference type="OrthoDB" id="270584at2759"/>
<keyword evidence="10" id="KW-0106">Calcium</keyword>
<evidence type="ECO:0000256" key="17">
    <source>
        <dbReference type="ARBA" id="ARBA00036630"/>
    </source>
</evidence>
<feature type="domain" description="EF-hand" evidence="28">
    <location>
        <begin position="19"/>
        <end position="54"/>
    </location>
</feature>
<dbReference type="InterPro" id="IPR011992">
    <property type="entry name" value="EF-hand-dom_pair"/>
</dbReference>
<dbReference type="PANTHER" id="PTHR24089">
    <property type="entry name" value="SOLUTE CARRIER FAMILY 25"/>
    <property type="match status" value="1"/>
</dbReference>
<reference evidence="29" key="1">
    <citation type="journal article" date="2004" name="Nature">
        <title>Genome duplication in the teleost fish Tetraodon nigroviridis reveals the early vertebrate proto-karyotype.</title>
        <authorList>
            <person name="Jaillon O."/>
            <person name="Aury J.-M."/>
            <person name="Brunet F."/>
            <person name="Petit J.-L."/>
            <person name="Stange-Thomann N."/>
            <person name="Mauceli E."/>
            <person name="Bouneau L."/>
            <person name="Fischer C."/>
            <person name="Ozouf-Costaz C."/>
            <person name="Bernot A."/>
            <person name="Nicaud S."/>
            <person name="Jaffe D."/>
            <person name="Fisher S."/>
            <person name="Lutfalla G."/>
            <person name="Dossat C."/>
            <person name="Segurens B."/>
            <person name="Dasilva C."/>
            <person name="Salanoubat M."/>
            <person name="Levy M."/>
            <person name="Boudet N."/>
            <person name="Castellano S."/>
            <person name="Anthouard V."/>
            <person name="Jubin C."/>
            <person name="Castelli V."/>
            <person name="Katinka M."/>
            <person name="Vacherie B."/>
            <person name="Biemont C."/>
            <person name="Skalli Z."/>
            <person name="Cattolico L."/>
            <person name="Poulain J."/>
            <person name="De Berardinis V."/>
            <person name="Cruaud C."/>
            <person name="Duprat S."/>
            <person name="Brottier P."/>
            <person name="Coutanceau J.-P."/>
            <person name="Gouzy J."/>
            <person name="Parra G."/>
            <person name="Lardier G."/>
            <person name="Chapple C."/>
            <person name="McKernan K.J."/>
            <person name="McEwan P."/>
            <person name="Bosak S."/>
            <person name="Kellis M."/>
            <person name="Volff J.-N."/>
            <person name="Guigo R."/>
            <person name="Zody M.C."/>
            <person name="Mesirov J."/>
            <person name="Lindblad-Toh K."/>
            <person name="Birren B."/>
            <person name="Nusbaum C."/>
            <person name="Kahn D."/>
            <person name="Robinson-Rechavi M."/>
            <person name="Laudet V."/>
            <person name="Schachter V."/>
            <person name="Quetier F."/>
            <person name="Saurin W."/>
            <person name="Scarpelli C."/>
            <person name="Wincker P."/>
            <person name="Lander E.S."/>
            <person name="Weissenbach J."/>
            <person name="Roest Crollius H."/>
        </authorList>
    </citation>
    <scope>NUCLEOTIDE SEQUENCE [LARGE SCALE GENOMIC DNA]</scope>
</reference>
<dbReference type="SUPFAM" id="SSF103506">
    <property type="entry name" value="Mitochondrial carrier"/>
    <property type="match status" value="1"/>
</dbReference>
<feature type="repeat" description="Solcar" evidence="26">
    <location>
        <begin position="422"/>
        <end position="510"/>
    </location>
</feature>
<evidence type="ECO:0000256" key="6">
    <source>
        <dbReference type="ARBA" id="ARBA00022692"/>
    </source>
</evidence>
<evidence type="ECO:0000256" key="8">
    <source>
        <dbReference type="ARBA" id="ARBA00022737"/>
    </source>
</evidence>
<keyword evidence="9" id="KW-0999">Mitochondrion inner membrane</keyword>
<evidence type="ECO:0000313" key="29">
    <source>
        <dbReference type="EMBL" id="CAG07711.1"/>
    </source>
</evidence>
<comment type="catalytic activity">
    <reaction evidence="21">
        <text>dAMP(in) + ADP(out) + H(+)(out) = dAMP(out) + ADP(in) + H(+)(in)</text>
        <dbReference type="Rhea" id="RHEA:73675"/>
        <dbReference type="ChEBI" id="CHEBI:15378"/>
        <dbReference type="ChEBI" id="CHEBI:58245"/>
        <dbReference type="ChEBI" id="CHEBI:456216"/>
    </reaction>
</comment>
<evidence type="ECO:0000256" key="25">
    <source>
        <dbReference type="ARBA" id="ARBA00049234"/>
    </source>
</evidence>
<comment type="catalytic activity">
    <reaction evidence="25">
        <text>dADP(in) + ADP(out) = dADP(out) + ADP(in)</text>
        <dbReference type="Rhea" id="RHEA:72855"/>
        <dbReference type="ChEBI" id="CHEBI:57667"/>
        <dbReference type="ChEBI" id="CHEBI:456216"/>
    </reaction>
</comment>
<comment type="subcellular location">
    <subcellularLocation>
        <location evidence="1">Mitochondrion inner membrane</location>
        <topology evidence="1">Multi-pass membrane protein</topology>
    </subcellularLocation>
</comment>
<keyword evidence="13 26" id="KW-0472">Membrane</keyword>
<keyword evidence="5" id="KW-0050">Antiport</keyword>
<comment type="catalytic activity">
    <reaction evidence="19">
        <text>ADP(out) + phosphate(in) + H(+)(out) = ADP(in) + phosphate(out) + H(+)(in)</text>
        <dbReference type="Rhea" id="RHEA:65844"/>
        <dbReference type="ChEBI" id="CHEBI:15378"/>
        <dbReference type="ChEBI" id="CHEBI:43474"/>
        <dbReference type="ChEBI" id="CHEBI:456216"/>
    </reaction>
</comment>
<keyword evidence="8" id="KW-0677">Repeat</keyword>
<evidence type="ECO:0000256" key="11">
    <source>
        <dbReference type="ARBA" id="ARBA00022989"/>
    </source>
</evidence>
<comment type="catalytic activity">
    <reaction evidence="16">
        <text>3'-AMP(in) + ADP(out) + H(+)(out) = 3'-AMP(out) + ADP(in) + H(+)(in)</text>
        <dbReference type="Rhea" id="RHEA:73679"/>
        <dbReference type="ChEBI" id="CHEBI:15378"/>
        <dbReference type="ChEBI" id="CHEBI:60880"/>
        <dbReference type="ChEBI" id="CHEBI:456216"/>
    </reaction>
</comment>
<comment type="subunit">
    <text evidence="3">Monomer.</text>
</comment>
<organism evidence="29">
    <name type="scientific">Tetraodon nigroviridis</name>
    <name type="common">Spotted green pufferfish</name>
    <name type="synonym">Chelonodon nigroviridis</name>
    <dbReference type="NCBI Taxonomy" id="99883"/>
    <lineage>
        <taxon>Eukaryota</taxon>
        <taxon>Metazoa</taxon>
        <taxon>Chordata</taxon>
        <taxon>Craniata</taxon>
        <taxon>Vertebrata</taxon>
        <taxon>Euteleostomi</taxon>
        <taxon>Actinopterygii</taxon>
        <taxon>Neopterygii</taxon>
        <taxon>Teleostei</taxon>
        <taxon>Neoteleostei</taxon>
        <taxon>Acanthomorphata</taxon>
        <taxon>Eupercaria</taxon>
        <taxon>Tetraodontiformes</taxon>
        <taxon>Tetradontoidea</taxon>
        <taxon>Tetraodontidae</taxon>
        <taxon>Tetraodon</taxon>
    </lineage>
</organism>
<dbReference type="Pfam" id="PF00153">
    <property type="entry name" value="Mito_carr"/>
    <property type="match status" value="3"/>
</dbReference>
<comment type="catalytic activity">
    <reaction evidence="17">
        <text>ADP(out) + diphosphate(in) = ADP(in) + diphosphate(out)</text>
        <dbReference type="Rhea" id="RHEA:73671"/>
        <dbReference type="ChEBI" id="CHEBI:33019"/>
        <dbReference type="ChEBI" id="CHEBI:456216"/>
    </reaction>
</comment>
<evidence type="ECO:0000256" key="1">
    <source>
        <dbReference type="ARBA" id="ARBA00004448"/>
    </source>
</evidence>
<gene>
    <name evidence="29" type="ORF">GSTENG00028480001</name>
</gene>
<dbReference type="FunFam" id="1.50.40.10:FF:000003">
    <property type="entry name" value="Putative calcium-binding mitochondrial carrier protein scamc-2"/>
    <property type="match status" value="1"/>
</dbReference>
<dbReference type="InterPro" id="IPR018247">
    <property type="entry name" value="EF_Hand_1_Ca_BS"/>
</dbReference>
<feature type="domain" description="EF-hand" evidence="28">
    <location>
        <begin position="121"/>
        <end position="156"/>
    </location>
</feature>
<dbReference type="Gene3D" id="1.50.40.10">
    <property type="entry name" value="Mitochondrial carrier domain"/>
    <property type="match status" value="1"/>
</dbReference>
<evidence type="ECO:0000256" key="24">
    <source>
        <dbReference type="ARBA" id="ARBA00048971"/>
    </source>
</evidence>
<dbReference type="KEGG" id="tng:GSTEN00028480G001"/>
<name>Q4RV71_TETNG</name>